<keyword evidence="1 6" id="KW-0479">Metal-binding</keyword>
<feature type="repeat" description="Pumilio" evidence="5">
    <location>
        <begin position="249"/>
        <end position="285"/>
    </location>
</feature>
<dbReference type="PROSITE" id="PS50103">
    <property type="entry name" value="ZF_C3H1"/>
    <property type="match status" value="1"/>
</dbReference>
<dbReference type="PROSITE" id="PS50302">
    <property type="entry name" value="PUM"/>
    <property type="match status" value="7"/>
</dbReference>
<dbReference type="Proteomes" id="UP000243217">
    <property type="component" value="Unassembled WGS sequence"/>
</dbReference>
<dbReference type="PROSITE" id="PS50303">
    <property type="entry name" value="PUM_HD"/>
    <property type="match status" value="1"/>
</dbReference>
<dbReference type="OrthoDB" id="668540at2759"/>
<dbReference type="InterPro" id="IPR036855">
    <property type="entry name" value="Znf_CCCH_sf"/>
</dbReference>
<dbReference type="InterPro" id="IPR041367">
    <property type="entry name" value="Znf-CCCH_4"/>
</dbReference>
<dbReference type="InterPro" id="IPR001313">
    <property type="entry name" value="Pumilio_RNA-bd_rpt"/>
</dbReference>
<feature type="region of interest" description="Disordered" evidence="7">
    <location>
        <begin position="1"/>
        <end position="47"/>
    </location>
</feature>
<comment type="caution">
    <text evidence="10">The sequence shown here is derived from an EMBL/GenBank/DDBJ whole genome shotgun (WGS) entry which is preliminary data.</text>
</comment>
<feature type="zinc finger region" description="C3H1-type" evidence="6">
    <location>
        <begin position="169"/>
        <end position="196"/>
    </location>
</feature>
<dbReference type="SUPFAM" id="SSF48371">
    <property type="entry name" value="ARM repeat"/>
    <property type="match status" value="1"/>
</dbReference>
<dbReference type="Pfam" id="PF18044">
    <property type="entry name" value="zf-CCCH_4"/>
    <property type="match status" value="1"/>
</dbReference>
<evidence type="ECO:0000256" key="5">
    <source>
        <dbReference type="PROSITE-ProRule" id="PRU00317"/>
    </source>
</evidence>
<proteinExistence type="predicted"/>
<dbReference type="Pfam" id="PF00806">
    <property type="entry name" value="PUF"/>
    <property type="match status" value="1"/>
</dbReference>
<dbReference type="CDD" id="cd07920">
    <property type="entry name" value="Pumilio"/>
    <property type="match status" value="1"/>
</dbReference>
<evidence type="ECO:0000256" key="3">
    <source>
        <dbReference type="ARBA" id="ARBA00022771"/>
    </source>
</evidence>
<dbReference type="STRING" id="74557.A0A1W0A7H4"/>
<evidence type="ECO:0000256" key="7">
    <source>
        <dbReference type="SAM" id="MobiDB-lite"/>
    </source>
</evidence>
<dbReference type="GO" id="GO:0008270">
    <property type="term" value="F:zinc ion binding"/>
    <property type="evidence" value="ECO:0007669"/>
    <property type="project" value="UniProtKB-KW"/>
</dbReference>
<feature type="domain" description="C3H1-type" evidence="8">
    <location>
        <begin position="169"/>
        <end position="196"/>
    </location>
</feature>
<dbReference type="AlphaFoldDB" id="A0A1W0A7H4"/>
<feature type="repeat" description="Pumilio" evidence="5">
    <location>
        <begin position="468"/>
        <end position="503"/>
    </location>
</feature>
<dbReference type="InterPro" id="IPR033712">
    <property type="entry name" value="Pumilio_RNA-bd"/>
</dbReference>
<evidence type="ECO:0000256" key="4">
    <source>
        <dbReference type="ARBA" id="ARBA00022833"/>
    </source>
</evidence>
<name>A0A1W0A7H4_9STRA</name>
<dbReference type="GO" id="GO:0003729">
    <property type="term" value="F:mRNA binding"/>
    <property type="evidence" value="ECO:0007669"/>
    <property type="project" value="TreeGrafter"/>
</dbReference>
<gene>
    <name evidence="10" type="ORF">THRCLA_01796</name>
</gene>
<dbReference type="SMART" id="SM00356">
    <property type="entry name" value="ZnF_C3H1"/>
    <property type="match status" value="1"/>
</dbReference>
<dbReference type="InterPro" id="IPR016024">
    <property type="entry name" value="ARM-type_fold"/>
</dbReference>
<accession>A0A1W0A7H4</accession>
<evidence type="ECO:0000256" key="2">
    <source>
        <dbReference type="ARBA" id="ARBA00022737"/>
    </source>
</evidence>
<evidence type="ECO:0000256" key="6">
    <source>
        <dbReference type="PROSITE-ProRule" id="PRU00723"/>
    </source>
</evidence>
<dbReference type="SUPFAM" id="SSF90229">
    <property type="entry name" value="CCCH zinc finger"/>
    <property type="match status" value="1"/>
</dbReference>
<feature type="repeat" description="Pumilio" evidence="5">
    <location>
        <begin position="504"/>
        <end position="541"/>
    </location>
</feature>
<dbReference type="Pfam" id="PF22493">
    <property type="entry name" value="PUF_NOP9"/>
    <property type="match status" value="1"/>
</dbReference>
<dbReference type="PANTHER" id="PTHR12537:SF13">
    <property type="entry name" value="PUMILIO HOMOLOGY DOMAIN FAMILY MEMBER 4"/>
    <property type="match status" value="1"/>
</dbReference>
<dbReference type="InterPro" id="IPR000571">
    <property type="entry name" value="Znf_CCCH"/>
</dbReference>
<protein>
    <submittedName>
        <fullName evidence="10">Uncharacterized protein</fullName>
    </submittedName>
</protein>
<dbReference type="InterPro" id="IPR033133">
    <property type="entry name" value="PUM-HD"/>
</dbReference>
<evidence type="ECO:0000259" key="8">
    <source>
        <dbReference type="PROSITE" id="PS50103"/>
    </source>
</evidence>
<reference evidence="10 11" key="1">
    <citation type="journal article" date="2014" name="Genome Biol. Evol.">
        <title>The secreted proteins of Achlya hypogyna and Thraustotheca clavata identify the ancestral oomycete secretome and reveal gene acquisitions by horizontal gene transfer.</title>
        <authorList>
            <person name="Misner I."/>
            <person name="Blouin N."/>
            <person name="Leonard G."/>
            <person name="Richards T.A."/>
            <person name="Lane C.E."/>
        </authorList>
    </citation>
    <scope>NUCLEOTIDE SEQUENCE [LARGE SCALE GENOMIC DNA]</scope>
    <source>
        <strain evidence="10 11">ATCC 34112</strain>
    </source>
</reference>
<keyword evidence="3 6" id="KW-0863">Zinc-finger</keyword>
<keyword evidence="11" id="KW-1185">Reference proteome</keyword>
<organism evidence="10 11">
    <name type="scientific">Thraustotheca clavata</name>
    <dbReference type="NCBI Taxonomy" id="74557"/>
    <lineage>
        <taxon>Eukaryota</taxon>
        <taxon>Sar</taxon>
        <taxon>Stramenopiles</taxon>
        <taxon>Oomycota</taxon>
        <taxon>Saprolegniomycetes</taxon>
        <taxon>Saprolegniales</taxon>
        <taxon>Achlyaceae</taxon>
        <taxon>Thraustotheca</taxon>
    </lineage>
</organism>
<feature type="region of interest" description="Disordered" evidence="7">
    <location>
        <begin position="126"/>
        <end position="159"/>
    </location>
</feature>
<dbReference type="Gene3D" id="1.25.10.10">
    <property type="entry name" value="Leucine-rich Repeat Variant"/>
    <property type="match status" value="1"/>
</dbReference>
<evidence type="ECO:0000259" key="9">
    <source>
        <dbReference type="PROSITE" id="PS50303"/>
    </source>
</evidence>
<dbReference type="GO" id="GO:0010608">
    <property type="term" value="P:post-transcriptional regulation of gene expression"/>
    <property type="evidence" value="ECO:0007669"/>
    <property type="project" value="TreeGrafter"/>
</dbReference>
<evidence type="ECO:0000256" key="1">
    <source>
        <dbReference type="ARBA" id="ARBA00022723"/>
    </source>
</evidence>
<dbReference type="Gene3D" id="2.30.30.1190">
    <property type="match status" value="1"/>
</dbReference>
<evidence type="ECO:0000313" key="11">
    <source>
        <dbReference type="Proteomes" id="UP000243217"/>
    </source>
</evidence>
<sequence length="588" mass="66081">MNSSTPTSPRPLFDLDFLGRYGPQPDTEPPRRPTNQGNNEASKRKNSIEMFLSQSPSQHLGNDFFKLTLDEPQFYLNPEAAFPPYPNEPENEQQMWYPERSRYTAMEPSAAYIPSYHPGLAAARSQQWNAARPPPPLPSSQPFPTLFRQPVPRGVPRPYGTRSTLYDLKSPMKPCKFYAQGHCRMGNKCKFAHQNTAPSSTTSSAASFEDDFSNYNAYRHMPMDSQQTLSPAMSSPSELSPNVPLSVENLQGRVFAMSKDQNGCRLLQEQLDYVDRTDLCDLIYTESVPHLVDMMVDPFGNYLFQKLLERVTNAQRLVIVQHVGYHLVAAALNLHGTRSVQKVVEVCAPDRVLAGLIVDALKDDAVRLCIDSNGNHVIQRALQFLPSEFNQFVFDAVSADCTVIGTHRHGCCVLQRCVDAANKTQKRAVIAEVENHAMKLMQDPYGNYVVQYVLDACPNEETAGVMAQCVGHIFELSVQKFSSNVVEKCLELAPFDLRQTFVKEIIASPRMHRMLQDQFANYVVQRALSVASDEHCLALVHAIQPHLAAMKNTSGGRRIQARILKRFPHMVEMAIDMEPTPHHYGRVA</sequence>
<dbReference type="InterPro" id="IPR011989">
    <property type="entry name" value="ARM-like"/>
</dbReference>
<keyword evidence="2" id="KW-0677">Repeat</keyword>
<feature type="repeat" description="Pumilio" evidence="5">
    <location>
        <begin position="360"/>
        <end position="395"/>
    </location>
</feature>
<dbReference type="EMBL" id="JNBS01000370">
    <property type="protein sequence ID" value="OQS06158.1"/>
    <property type="molecule type" value="Genomic_DNA"/>
</dbReference>
<dbReference type="SMART" id="SM00025">
    <property type="entry name" value="Pumilio"/>
    <property type="match status" value="8"/>
</dbReference>
<feature type="compositionally biased region" description="Pro residues" evidence="7">
    <location>
        <begin position="132"/>
        <end position="141"/>
    </location>
</feature>
<feature type="domain" description="PUM-HD" evidence="9">
    <location>
        <begin position="228"/>
        <end position="567"/>
    </location>
</feature>
<keyword evidence="4 6" id="KW-0862">Zinc</keyword>
<dbReference type="FunFam" id="1.25.10.10:FF:000237">
    <property type="entry name" value="Pumilio homolog 9"/>
    <property type="match status" value="1"/>
</dbReference>
<feature type="repeat" description="Pumilio" evidence="5">
    <location>
        <begin position="286"/>
        <end position="321"/>
    </location>
</feature>
<evidence type="ECO:0000313" key="10">
    <source>
        <dbReference type="EMBL" id="OQS06158.1"/>
    </source>
</evidence>
<feature type="repeat" description="Pumilio" evidence="5">
    <location>
        <begin position="396"/>
        <end position="431"/>
    </location>
</feature>
<feature type="repeat" description="Pumilio" evidence="5">
    <location>
        <begin position="432"/>
        <end position="467"/>
    </location>
</feature>
<dbReference type="GO" id="GO:0005737">
    <property type="term" value="C:cytoplasm"/>
    <property type="evidence" value="ECO:0007669"/>
    <property type="project" value="TreeGrafter"/>
</dbReference>
<dbReference type="PANTHER" id="PTHR12537">
    <property type="entry name" value="RNA BINDING PROTEIN PUMILIO-RELATED"/>
    <property type="match status" value="1"/>
</dbReference>